<reference evidence="1 2" key="1">
    <citation type="submission" date="2021-11" db="EMBL/GenBank/DDBJ databases">
        <title>Draft genome sequence of Paenibacillus profundus YoMME, a new Gram-positive bacteria with exoelectrogenic properties.</title>
        <authorList>
            <person name="Hubenova Y."/>
            <person name="Hubenova E."/>
            <person name="Manasiev Y."/>
            <person name="Peykov S."/>
            <person name="Mitov M."/>
        </authorList>
    </citation>
    <scope>NUCLEOTIDE SEQUENCE [LARGE SCALE GENOMIC DNA]</scope>
    <source>
        <strain evidence="1 2">YoMME</strain>
    </source>
</reference>
<gene>
    <name evidence="1" type="ORF">LQV63_26410</name>
</gene>
<proteinExistence type="predicted"/>
<accession>A0ABS8YR23</accession>
<protein>
    <submittedName>
        <fullName evidence="1">Uncharacterized protein</fullName>
    </submittedName>
</protein>
<dbReference type="Proteomes" id="UP001199916">
    <property type="component" value="Unassembled WGS sequence"/>
</dbReference>
<name>A0ABS8YR23_9BACL</name>
<sequence>MFNDVPEEASIAWTCKGHNNHLLGDSLEVYQLIDVQVNENTDVDVSTLPAGTPAPSYVTRQAPFRIFDALRPVTGTFAARAATEALYVCWSIPDTAEPGMFTGADFVTNKHYDCLD</sequence>
<dbReference type="RefSeq" id="WP_233698869.1">
    <property type="nucleotide sequence ID" value="NZ_JAJNBZ010000034.1"/>
</dbReference>
<evidence type="ECO:0000313" key="2">
    <source>
        <dbReference type="Proteomes" id="UP001199916"/>
    </source>
</evidence>
<organism evidence="1 2">
    <name type="scientific">Paenibacillus profundus</name>
    <dbReference type="NCBI Taxonomy" id="1173085"/>
    <lineage>
        <taxon>Bacteria</taxon>
        <taxon>Bacillati</taxon>
        <taxon>Bacillota</taxon>
        <taxon>Bacilli</taxon>
        <taxon>Bacillales</taxon>
        <taxon>Paenibacillaceae</taxon>
        <taxon>Paenibacillus</taxon>
    </lineage>
</organism>
<keyword evidence="2" id="KW-1185">Reference proteome</keyword>
<dbReference type="EMBL" id="JAJNBZ010000034">
    <property type="protein sequence ID" value="MCE5172806.1"/>
    <property type="molecule type" value="Genomic_DNA"/>
</dbReference>
<comment type="caution">
    <text evidence="1">The sequence shown here is derived from an EMBL/GenBank/DDBJ whole genome shotgun (WGS) entry which is preliminary data.</text>
</comment>
<evidence type="ECO:0000313" key="1">
    <source>
        <dbReference type="EMBL" id="MCE5172806.1"/>
    </source>
</evidence>